<evidence type="ECO:0000313" key="25">
    <source>
        <dbReference type="Ensembl" id="ENSCCNP00000019629.1"/>
    </source>
</evidence>
<keyword evidence="6" id="KW-0735">Signal-anchor</keyword>
<keyword evidence="7" id="KW-0730">Sialic acid</keyword>
<evidence type="ECO:0000256" key="18">
    <source>
        <dbReference type="ARBA" id="ARBA00051833"/>
    </source>
</evidence>
<comment type="catalytic activity">
    <reaction evidence="14">
        <text>a ganglioside GM1b (d18:1(4E)) + CMP-N-acetyl-beta-neuraminate = a ganglioside GD1alpha (d18:1(4E)) + CMP + H(+)</text>
        <dbReference type="Rhea" id="RHEA:41968"/>
        <dbReference type="ChEBI" id="CHEBI:15378"/>
        <dbReference type="ChEBI" id="CHEBI:57812"/>
        <dbReference type="ChEBI" id="CHEBI:60377"/>
        <dbReference type="ChEBI" id="CHEBI:78568"/>
        <dbReference type="ChEBI" id="CHEBI:78569"/>
    </reaction>
    <physiologicalReaction direction="left-to-right" evidence="14">
        <dbReference type="Rhea" id="RHEA:41969"/>
    </physiologicalReaction>
</comment>
<dbReference type="GO" id="GO:0001665">
    <property type="term" value="F:alpha-N-acetylgalactosaminide alpha-2,6-sialyltransferase activity"/>
    <property type="evidence" value="ECO:0007669"/>
    <property type="project" value="TreeGrafter"/>
</dbReference>
<reference evidence="25" key="1">
    <citation type="submission" date="2023-09" db="UniProtKB">
        <authorList>
            <consortium name="Ensembl"/>
        </authorList>
    </citation>
    <scope>IDENTIFICATION</scope>
</reference>
<name>A0A8C0ZUJ5_CASCN</name>
<dbReference type="InterPro" id="IPR038578">
    <property type="entry name" value="GT29-like_sf"/>
</dbReference>
<comment type="catalytic activity">
    <reaction evidence="19">
        <text>a ganglioside GD1a (d18:1(4E)) + CMP-N-acetyl-beta-neuraminate = a ganglioside GT1aalpha (d18:1(4E)) + CMP + H(+)</text>
        <dbReference type="Rhea" id="RHEA:41972"/>
        <dbReference type="ChEBI" id="CHEBI:15378"/>
        <dbReference type="ChEBI" id="CHEBI:57812"/>
        <dbReference type="ChEBI" id="CHEBI:60377"/>
        <dbReference type="ChEBI" id="CHEBI:78445"/>
        <dbReference type="ChEBI" id="CHEBI:78571"/>
    </reaction>
    <physiologicalReaction direction="left-to-right" evidence="19">
        <dbReference type="Rhea" id="RHEA:41973"/>
    </physiologicalReaction>
</comment>
<keyword evidence="9" id="KW-0333">Golgi apparatus</keyword>
<dbReference type="InterPro" id="IPR001675">
    <property type="entry name" value="Glyco_trans_29"/>
</dbReference>
<dbReference type="Gene3D" id="3.90.1480.20">
    <property type="entry name" value="Glycosyl transferase family 29"/>
    <property type="match status" value="1"/>
</dbReference>
<keyword evidence="11" id="KW-0472">Membrane</keyword>
<dbReference type="PANTHER" id="PTHR45906:SF5">
    <property type="entry name" value="ALPHA-N-ACETYLGALACTOSAMINIDE ALPHA-2,6-SIALYLTRANSFERASE 5"/>
    <property type="match status" value="1"/>
</dbReference>
<evidence type="ECO:0000256" key="20">
    <source>
        <dbReference type="ARBA" id="ARBA00053014"/>
    </source>
</evidence>
<evidence type="ECO:0000256" key="10">
    <source>
        <dbReference type="ARBA" id="ARBA00023098"/>
    </source>
</evidence>
<comment type="similarity">
    <text evidence="2">Belongs to the glycosyltransferase 29 family.</text>
</comment>
<comment type="catalytic activity">
    <reaction evidence="17">
        <text>a ganglioside GT1b (d18:1(4E)) + CMP-N-acetyl-beta-neuraminate = a ganglioside GQ1balpha (d18:1(4E)) + CMP + H(+)</text>
        <dbReference type="Rhea" id="RHEA:41976"/>
        <dbReference type="ChEBI" id="CHEBI:15378"/>
        <dbReference type="ChEBI" id="CHEBI:57812"/>
        <dbReference type="ChEBI" id="CHEBI:60377"/>
        <dbReference type="ChEBI" id="CHEBI:78452"/>
        <dbReference type="ChEBI" id="CHEBI:78572"/>
    </reaction>
    <physiologicalReaction direction="left-to-right" evidence="17">
        <dbReference type="Rhea" id="RHEA:41977"/>
    </physiologicalReaction>
</comment>
<evidence type="ECO:0000256" key="23">
    <source>
        <dbReference type="ARBA" id="ARBA00080825"/>
    </source>
</evidence>
<keyword evidence="8" id="KW-1133">Transmembrane helix</keyword>
<evidence type="ECO:0000256" key="19">
    <source>
        <dbReference type="ARBA" id="ARBA00051886"/>
    </source>
</evidence>
<evidence type="ECO:0000256" key="7">
    <source>
        <dbReference type="ARBA" id="ARBA00022981"/>
    </source>
</evidence>
<evidence type="ECO:0000256" key="16">
    <source>
        <dbReference type="ARBA" id="ARBA00051061"/>
    </source>
</evidence>
<comment type="catalytic activity">
    <reaction evidence="20">
        <text>3-O-[alpha-Neu5Ac-(2-&gt;3)-beta-D-Gal-(1-&gt;3)-alpha-D-GalNAc]-L-Ser-[protein] + CMP-N-acetyl-beta-neuraminate = a 3-O-{alpha-Neu5Ac-(2-&gt;3)-beta-D-Gal-(1-&gt;3)-[alpha-Neu5Ac-(2-&gt;6)]-alpha-D-GalNAc}-L-seryl-[protein] + CMP + H(+)</text>
        <dbReference type="Rhea" id="RHEA:65280"/>
        <dbReference type="Rhea" id="RHEA-COMP:16760"/>
        <dbReference type="Rhea" id="RHEA-COMP:16761"/>
        <dbReference type="ChEBI" id="CHEBI:15378"/>
        <dbReference type="ChEBI" id="CHEBI:57812"/>
        <dbReference type="ChEBI" id="CHEBI:60377"/>
        <dbReference type="ChEBI" id="CHEBI:156395"/>
        <dbReference type="ChEBI" id="CHEBI:156397"/>
    </reaction>
    <physiologicalReaction direction="left-to-right" evidence="20">
        <dbReference type="Rhea" id="RHEA:65281"/>
    </physiologicalReaction>
</comment>
<organism evidence="25">
    <name type="scientific">Castor canadensis</name>
    <name type="common">American beaver</name>
    <dbReference type="NCBI Taxonomy" id="51338"/>
    <lineage>
        <taxon>Eukaryota</taxon>
        <taxon>Metazoa</taxon>
        <taxon>Chordata</taxon>
        <taxon>Craniata</taxon>
        <taxon>Vertebrata</taxon>
        <taxon>Euteleostomi</taxon>
        <taxon>Mammalia</taxon>
        <taxon>Eutheria</taxon>
        <taxon>Euarchontoglires</taxon>
        <taxon>Glires</taxon>
        <taxon>Rodentia</taxon>
        <taxon>Castorimorpha</taxon>
        <taxon>Castoridae</taxon>
        <taxon>Castor</taxon>
    </lineage>
</organism>
<comment type="subcellular location">
    <subcellularLocation>
        <location evidence="1">Golgi apparatus membrane</location>
        <topology evidence="1">Single-pass type II membrane protein</topology>
    </subcellularLocation>
</comment>
<evidence type="ECO:0000256" key="21">
    <source>
        <dbReference type="ARBA" id="ARBA00074915"/>
    </source>
</evidence>
<comment type="catalytic activity">
    <reaction evidence="15">
        <text>3-O-[alpha-Neu5Ac-(2-&gt;3)-beta-D-Gal-(1-&gt;3)-alpha-D-GalNAc]-L-Thr-[protein] + CMP-N-acetyl-beta-neuraminate = a 3-O-{alpha-Neu5Ac-(2-&gt;3)-beta-D-Gal-(1-&gt;3)-[alpha-Neu5Ac-(2-&gt;6)]-alpha-D-GalNAc}-L-threonyl-[protein] + CMP + H(+)</text>
        <dbReference type="Rhea" id="RHEA:65284"/>
        <dbReference type="Rhea" id="RHEA-COMP:16762"/>
        <dbReference type="Rhea" id="RHEA-COMP:16763"/>
        <dbReference type="ChEBI" id="CHEBI:15378"/>
        <dbReference type="ChEBI" id="CHEBI:57812"/>
        <dbReference type="ChEBI" id="CHEBI:60377"/>
        <dbReference type="ChEBI" id="CHEBI:156396"/>
        <dbReference type="ChEBI" id="CHEBI:156398"/>
    </reaction>
    <physiologicalReaction direction="left-to-right" evidence="15">
        <dbReference type="Rhea" id="RHEA:65285"/>
    </physiologicalReaction>
</comment>
<evidence type="ECO:0000256" key="17">
    <source>
        <dbReference type="ARBA" id="ARBA00051590"/>
    </source>
</evidence>
<keyword evidence="12" id="KW-1015">Disulfide bond</keyword>
<accession>A0A8C0ZUJ5</accession>
<evidence type="ECO:0000256" key="24">
    <source>
        <dbReference type="ARBA" id="ARBA00082849"/>
    </source>
</evidence>
<dbReference type="GO" id="GO:0001574">
    <property type="term" value="P:ganglioside biosynthetic process"/>
    <property type="evidence" value="ECO:0007669"/>
    <property type="project" value="TreeGrafter"/>
</dbReference>
<dbReference type="PANTHER" id="PTHR45906">
    <property type="entry name" value="ALPHA-N-ACETYL-NEURAMINYL-2,3-BETA-GALACTOSYL-1, 3-N-ACETYL-GALACTOSAMINIDE ALPHA-2,6-SIALYLTRANSFERASE-LIKE"/>
    <property type="match status" value="1"/>
</dbReference>
<evidence type="ECO:0000256" key="2">
    <source>
        <dbReference type="ARBA" id="ARBA00006003"/>
    </source>
</evidence>
<protein>
    <recommendedName>
        <fullName evidence="21">Alpha-N-acetylgalactosaminide alpha-2,6-sialyltransferase 6</fullName>
    </recommendedName>
    <alternativeName>
        <fullName evidence="22">GalNAc alpha-2,6-sialyltransferase VI</fullName>
    </alternativeName>
    <alternativeName>
        <fullName evidence="23">ST6GalNAc VI</fullName>
    </alternativeName>
    <alternativeName>
        <fullName evidence="24">Sialyltransferase 7F</fullName>
    </alternativeName>
</protein>
<dbReference type="Ensembl" id="ENSCCNT00000025425.1">
    <property type="protein sequence ID" value="ENSCCNP00000019629.1"/>
    <property type="gene ID" value="ENSCCNG00000019711.1"/>
</dbReference>
<evidence type="ECO:0000256" key="5">
    <source>
        <dbReference type="ARBA" id="ARBA00022692"/>
    </source>
</evidence>
<evidence type="ECO:0000256" key="12">
    <source>
        <dbReference type="ARBA" id="ARBA00023157"/>
    </source>
</evidence>
<evidence type="ECO:0000256" key="13">
    <source>
        <dbReference type="ARBA" id="ARBA00023180"/>
    </source>
</evidence>
<evidence type="ECO:0000256" key="4">
    <source>
        <dbReference type="ARBA" id="ARBA00022679"/>
    </source>
</evidence>
<dbReference type="GO" id="GO:0009311">
    <property type="term" value="P:oligosaccharide metabolic process"/>
    <property type="evidence" value="ECO:0007669"/>
    <property type="project" value="TreeGrafter"/>
</dbReference>
<evidence type="ECO:0000256" key="8">
    <source>
        <dbReference type="ARBA" id="ARBA00022989"/>
    </source>
</evidence>
<dbReference type="Pfam" id="PF00777">
    <property type="entry name" value="Glyco_transf_29"/>
    <property type="match status" value="1"/>
</dbReference>
<comment type="catalytic activity">
    <reaction evidence="16">
        <text>N-acetyl-alpha-neuraminosyl-(2-&gt;3)-beta-D-galactosyl-(1-&gt;3)-N-acetyl-beta-D-glucosaminyl-(1-&gt;3)-beta-D-galactosyl-(1-&gt;4)-beta-D-glucosyl-(1&lt;-&gt;1')-N-acyl-sphing-4-enine + CMP-N-acetyl-beta-neuraminate = N-acetyl-alpha-neuraminosyl-(2-&gt;3)-beta-D-galactosyl-(1-&gt;3)-[N-acetyl-alpha-neuraminosyl-(2-&gt;6)]-N-acetyl-beta-D-glucosaminyl-(1-&gt;3)-beta-D-galactosyl-(1-&gt;4)-beta-D-glucosyl-(1&lt;-&gt;1')-N-acyl-sphing-4-enine + CMP + H(+)</text>
        <dbReference type="Rhea" id="RHEA:47884"/>
        <dbReference type="ChEBI" id="CHEBI:15378"/>
        <dbReference type="ChEBI" id="CHEBI:57812"/>
        <dbReference type="ChEBI" id="CHEBI:60377"/>
        <dbReference type="ChEBI" id="CHEBI:88073"/>
        <dbReference type="ChEBI" id="CHEBI:88079"/>
    </reaction>
    <physiologicalReaction direction="left-to-right" evidence="16">
        <dbReference type="Rhea" id="RHEA:47885"/>
    </physiologicalReaction>
</comment>
<evidence type="ECO:0000256" key="6">
    <source>
        <dbReference type="ARBA" id="ARBA00022968"/>
    </source>
</evidence>
<dbReference type="GO" id="GO:0009988">
    <property type="term" value="P:cell-cell recognition"/>
    <property type="evidence" value="ECO:0007669"/>
    <property type="project" value="UniProtKB-ARBA"/>
</dbReference>
<dbReference type="AlphaFoldDB" id="A0A8C0ZUJ5"/>
<evidence type="ECO:0000256" key="14">
    <source>
        <dbReference type="ARBA" id="ARBA00043744"/>
    </source>
</evidence>
<dbReference type="GO" id="GO:0000139">
    <property type="term" value="C:Golgi membrane"/>
    <property type="evidence" value="ECO:0007669"/>
    <property type="project" value="UniProtKB-SubCell"/>
</dbReference>
<evidence type="ECO:0000256" key="11">
    <source>
        <dbReference type="ARBA" id="ARBA00023136"/>
    </source>
</evidence>
<keyword evidence="10" id="KW-0443">Lipid metabolism</keyword>
<evidence type="ECO:0000256" key="9">
    <source>
        <dbReference type="ARBA" id="ARBA00023034"/>
    </source>
</evidence>
<proteinExistence type="inferred from homology"/>
<keyword evidence="3" id="KW-0328">Glycosyltransferase</keyword>
<keyword evidence="5" id="KW-0812">Transmembrane</keyword>
<comment type="catalytic activity">
    <reaction evidence="18">
        <text>a globoside MSGG + CMP-N-acetyl-beta-neuraminate = a globoside DSGG + CMP + H(+)</text>
        <dbReference type="Rhea" id="RHEA:56088"/>
        <dbReference type="ChEBI" id="CHEBI:15378"/>
        <dbReference type="ChEBI" id="CHEBI:57812"/>
        <dbReference type="ChEBI" id="CHEBI:60377"/>
        <dbReference type="ChEBI" id="CHEBI:140623"/>
        <dbReference type="ChEBI" id="CHEBI:140624"/>
    </reaction>
    <physiologicalReaction direction="left-to-right" evidence="18">
        <dbReference type="Rhea" id="RHEA:56089"/>
    </physiologicalReaction>
</comment>
<evidence type="ECO:0000256" key="1">
    <source>
        <dbReference type="ARBA" id="ARBA00004323"/>
    </source>
</evidence>
<evidence type="ECO:0000256" key="3">
    <source>
        <dbReference type="ARBA" id="ARBA00022676"/>
    </source>
</evidence>
<keyword evidence="4" id="KW-0808">Transferase</keyword>
<sequence>MVTHIFYHTEYYENEAREKVLLGTESTGSHLPSRVPSVTLHLPEEWAVLHVALAIVCSVNHQPSILECKGGTCKYCTRNPNSLRREYFHHFIKTLRTLMDCALVTSSGHLLRSQQGPQIDQTECVIRMNDAPTRGYGRDVGNRTSLRVIAHSSIQRILRNRHDLLNVSQGTVFIFWGPSSYMRRDGKGQVYNNLQLLSQVLPRLKAFMITRHKMLQFDELFKQETGKDRKISNTWLSTGWFTMTIALELCDRINVYGMEGQEFFYDLFCGGKVSYHYYEPFGPDECTMYLSHERGRKGSHHRFITEKRVFKNWARTFNIHFFQPDWKPESTLSLCQMTS</sequence>
<dbReference type="FunFam" id="3.90.1480.20:FF:000009">
    <property type="entry name" value="alpha-N-acetylgalactosaminide alpha-2,6-sialyltransferase 6 isoform X2"/>
    <property type="match status" value="1"/>
</dbReference>
<evidence type="ECO:0000256" key="15">
    <source>
        <dbReference type="ARBA" id="ARBA00050681"/>
    </source>
</evidence>
<evidence type="ECO:0000256" key="22">
    <source>
        <dbReference type="ARBA" id="ARBA00077208"/>
    </source>
</evidence>
<keyword evidence="13" id="KW-0325">Glycoprotein</keyword>